<dbReference type="OrthoDB" id="540004at2759"/>
<dbReference type="GeneID" id="54557524"/>
<dbReference type="Pfam" id="PF13489">
    <property type="entry name" value="Methyltransf_23"/>
    <property type="match status" value="1"/>
</dbReference>
<keyword evidence="2" id="KW-1185">Reference proteome</keyword>
<evidence type="ECO:0000313" key="1">
    <source>
        <dbReference type="EMBL" id="KAF2171626.1"/>
    </source>
</evidence>
<evidence type="ECO:0000313" key="2">
    <source>
        <dbReference type="Proteomes" id="UP000799537"/>
    </source>
</evidence>
<sequence length="232" mass="25610">MSAQKVSSSNAADPYRTAEDLFQNIGPAYQDAFGYHAPAHIRSLKLLISQLPQGSKVVDIGCGTGRPACEMLVKAGHKVTGVDAAPAMIESARAQVPDGTFYVSDSRAWEPSPSELPYDAEIAYFSHLIGMSQQDIRDFFPTAFKWLRPGGLLVFGTVPVDKEHWPTRWMARDIISSSLDTPKLLDAVRAAGFVVEHHEEESFHPRAKDAGICAEEETRPEPHVFIHARRPE</sequence>
<reference evidence="1" key="1">
    <citation type="journal article" date="2020" name="Stud. Mycol.">
        <title>101 Dothideomycetes genomes: a test case for predicting lifestyles and emergence of pathogens.</title>
        <authorList>
            <person name="Haridas S."/>
            <person name="Albert R."/>
            <person name="Binder M."/>
            <person name="Bloem J."/>
            <person name="Labutti K."/>
            <person name="Salamov A."/>
            <person name="Andreopoulos B."/>
            <person name="Baker S."/>
            <person name="Barry K."/>
            <person name="Bills G."/>
            <person name="Bluhm B."/>
            <person name="Cannon C."/>
            <person name="Castanera R."/>
            <person name="Culley D."/>
            <person name="Daum C."/>
            <person name="Ezra D."/>
            <person name="Gonzalez J."/>
            <person name="Henrissat B."/>
            <person name="Kuo A."/>
            <person name="Liang C."/>
            <person name="Lipzen A."/>
            <person name="Lutzoni F."/>
            <person name="Magnuson J."/>
            <person name="Mondo S."/>
            <person name="Nolan M."/>
            <person name="Ohm R."/>
            <person name="Pangilinan J."/>
            <person name="Park H.-J."/>
            <person name="Ramirez L."/>
            <person name="Alfaro M."/>
            <person name="Sun H."/>
            <person name="Tritt A."/>
            <person name="Yoshinaga Y."/>
            <person name="Zwiers L.-H."/>
            <person name="Turgeon B."/>
            <person name="Goodwin S."/>
            <person name="Spatafora J."/>
            <person name="Crous P."/>
            <person name="Grigoriev I."/>
        </authorList>
    </citation>
    <scope>NUCLEOTIDE SEQUENCE</scope>
    <source>
        <strain evidence="1">ATCC 36951</strain>
    </source>
</reference>
<gene>
    <name evidence="1" type="ORF">M409DRAFT_17863</name>
</gene>
<dbReference type="InterPro" id="IPR029063">
    <property type="entry name" value="SAM-dependent_MTases_sf"/>
</dbReference>
<dbReference type="SUPFAM" id="SSF53335">
    <property type="entry name" value="S-adenosyl-L-methionine-dependent methyltransferases"/>
    <property type="match status" value="1"/>
</dbReference>
<dbReference type="Gene3D" id="3.40.50.150">
    <property type="entry name" value="Vaccinia Virus protein VP39"/>
    <property type="match status" value="1"/>
</dbReference>
<dbReference type="RefSeq" id="XP_033672515.1">
    <property type="nucleotide sequence ID" value="XM_033804252.1"/>
</dbReference>
<dbReference type="Proteomes" id="UP000799537">
    <property type="component" value="Unassembled WGS sequence"/>
</dbReference>
<dbReference type="AlphaFoldDB" id="A0A6A6D1X7"/>
<proteinExistence type="predicted"/>
<dbReference type="EMBL" id="ML993582">
    <property type="protein sequence ID" value="KAF2171626.1"/>
    <property type="molecule type" value="Genomic_DNA"/>
</dbReference>
<protein>
    <submittedName>
        <fullName evidence="1">Uncharacterized protein</fullName>
    </submittedName>
</protein>
<organism evidence="1 2">
    <name type="scientific">Zasmidium cellare ATCC 36951</name>
    <dbReference type="NCBI Taxonomy" id="1080233"/>
    <lineage>
        <taxon>Eukaryota</taxon>
        <taxon>Fungi</taxon>
        <taxon>Dikarya</taxon>
        <taxon>Ascomycota</taxon>
        <taxon>Pezizomycotina</taxon>
        <taxon>Dothideomycetes</taxon>
        <taxon>Dothideomycetidae</taxon>
        <taxon>Mycosphaerellales</taxon>
        <taxon>Mycosphaerellaceae</taxon>
        <taxon>Zasmidium</taxon>
    </lineage>
</organism>
<dbReference type="CDD" id="cd02440">
    <property type="entry name" value="AdoMet_MTases"/>
    <property type="match status" value="1"/>
</dbReference>
<name>A0A6A6D1X7_ZASCE</name>
<dbReference type="PANTHER" id="PTHR43861">
    <property type="entry name" value="TRANS-ACONITATE 2-METHYLTRANSFERASE-RELATED"/>
    <property type="match status" value="1"/>
</dbReference>
<accession>A0A6A6D1X7</accession>